<evidence type="ECO:0000256" key="9">
    <source>
        <dbReference type="ARBA" id="ARBA00023136"/>
    </source>
</evidence>
<evidence type="ECO:0000256" key="3">
    <source>
        <dbReference type="ARBA" id="ARBA00009731"/>
    </source>
</evidence>
<evidence type="ECO:0000256" key="5">
    <source>
        <dbReference type="ARBA" id="ARBA00017467"/>
    </source>
</evidence>
<comment type="function">
    <text evidence="11">Involved in protein N-glycosylation. Essential for the second step of the dolichol-linked oligosaccharide pathway. Anchors the catalytic subunit ALG13 to the ER.</text>
</comment>
<name>A0A1E4TFE9_9ASCO</name>
<dbReference type="GO" id="GO:0004577">
    <property type="term" value="F:N-acetylglucosaminyldiphosphodolichol N-acetylglucosaminyltransferase activity"/>
    <property type="evidence" value="ECO:0007669"/>
    <property type="project" value="TreeGrafter"/>
</dbReference>
<protein>
    <recommendedName>
        <fullName evidence="5 11">UDP-N-acetylglucosamine transferase subunit ALG14</fullName>
    </recommendedName>
    <alternativeName>
        <fullName evidence="10 11">Asparagine-linked glycosylation protein 14</fullName>
    </alternativeName>
</protein>
<organism evidence="12 13">
    <name type="scientific">Tortispora caseinolytica NRRL Y-17796</name>
    <dbReference type="NCBI Taxonomy" id="767744"/>
    <lineage>
        <taxon>Eukaryota</taxon>
        <taxon>Fungi</taxon>
        <taxon>Dikarya</taxon>
        <taxon>Ascomycota</taxon>
        <taxon>Saccharomycotina</taxon>
        <taxon>Trigonopsidomycetes</taxon>
        <taxon>Trigonopsidales</taxon>
        <taxon>Trigonopsidaceae</taxon>
        <taxon>Tortispora</taxon>
    </lineage>
</organism>
<keyword evidence="12" id="KW-0808">Transferase</keyword>
<dbReference type="PANTHER" id="PTHR12154">
    <property type="entry name" value="GLYCOSYL TRANSFERASE-RELATED"/>
    <property type="match status" value="1"/>
</dbReference>
<evidence type="ECO:0000256" key="10">
    <source>
        <dbReference type="ARBA" id="ARBA00032062"/>
    </source>
</evidence>
<evidence type="ECO:0000256" key="7">
    <source>
        <dbReference type="ARBA" id="ARBA00022824"/>
    </source>
</evidence>
<dbReference type="OrthoDB" id="17098at2759"/>
<dbReference type="GO" id="GO:0031965">
    <property type="term" value="C:nuclear membrane"/>
    <property type="evidence" value="ECO:0007669"/>
    <property type="project" value="UniProtKB-SubCell"/>
</dbReference>
<gene>
    <name evidence="11" type="primary">ALG14</name>
    <name evidence="12" type="ORF">CANCADRAFT_16403</name>
</gene>
<keyword evidence="13" id="KW-1185">Reference proteome</keyword>
<dbReference type="Gene3D" id="3.40.50.2000">
    <property type="entry name" value="Glycogen Phosphorylase B"/>
    <property type="match status" value="1"/>
</dbReference>
<feature type="non-terminal residue" evidence="12">
    <location>
        <position position="178"/>
    </location>
</feature>
<comment type="subcellular location">
    <subcellularLocation>
        <location evidence="1 11">Endoplasmic reticulum membrane</location>
        <topology evidence="1 11">Single-pass membrane protein</topology>
    </subcellularLocation>
    <subcellularLocation>
        <location evidence="2">Nucleus membrane</location>
        <topology evidence="2">Single-pass membrane protein</topology>
    </subcellularLocation>
</comment>
<evidence type="ECO:0000256" key="4">
    <source>
        <dbReference type="ARBA" id="ARBA00011335"/>
    </source>
</evidence>
<dbReference type="GO" id="GO:0006488">
    <property type="term" value="P:dolichol-linked oligosaccharide biosynthetic process"/>
    <property type="evidence" value="ECO:0007669"/>
    <property type="project" value="InterPro"/>
</dbReference>
<dbReference type="Pfam" id="PF08660">
    <property type="entry name" value="Alg14"/>
    <property type="match status" value="1"/>
</dbReference>
<keyword evidence="8" id="KW-1133">Transmembrane helix</keyword>
<dbReference type="Proteomes" id="UP000095023">
    <property type="component" value="Unassembled WGS sequence"/>
</dbReference>
<evidence type="ECO:0000256" key="6">
    <source>
        <dbReference type="ARBA" id="ARBA00022692"/>
    </source>
</evidence>
<keyword evidence="7 11" id="KW-0256">Endoplasmic reticulum</keyword>
<keyword evidence="6" id="KW-0812">Transmembrane</keyword>
<dbReference type="GO" id="GO:0043541">
    <property type="term" value="C:UDP-N-acetylglucosamine transferase complex"/>
    <property type="evidence" value="ECO:0007669"/>
    <property type="project" value="TreeGrafter"/>
</dbReference>
<dbReference type="PANTHER" id="PTHR12154:SF4">
    <property type="entry name" value="UDP-N-ACETYLGLUCOSAMINE TRANSFERASE SUBUNIT ALG14 HOMOLOG"/>
    <property type="match status" value="1"/>
</dbReference>
<dbReference type="AlphaFoldDB" id="A0A1E4TFE9"/>
<keyword evidence="9" id="KW-0472">Membrane</keyword>
<evidence type="ECO:0000256" key="11">
    <source>
        <dbReference type="RuleBase" id="RU362127"/>
    </source>
</evidence>
<evidence type="ECO:0000313" key="12">
    <source>
        <dbReference type="EMBL" id="ODV90501.1"/>
    </source>
</evidence>
<dbReference type="EMBL" id="KV453842">
    <property type="protein sequence ID" value="ODV90501.1"/>
    <property type="molecule type" value="Genomic_DNA"/>
</dbReference>
<proteinExistence type="inferred from homology"/>
<sequence>VVLGSGGHTGEIVRALQFWNPKKYALRTYVHASDDHISPLKVAEIEEKEQTAAKKGKEGFSAVRVVPVTRARSVGQSWLTTPFTAFKCGLDTLKALRPLPDVIVCNGPGTAIIVALTGRFLGAVLFKHVGIVYIESFARVENLSLSGRIIRPFSDKILVQWPQLLEKYSGLEYIGLLV</sequence>
<evidence type="ECO:0000256" key="8">
    <source>
        <dbReference type="ARBA" id="ARBA00022989"/>
    </source>
</evidence>
<reference evidence="13" key="1">
    <citation type="submission" date="2016-02" db="EMBL/GenBank/DDBJ databases">
        <title>Comparative genomics of biotechnologically important yeasts.</title>
        <authorList>
            <consortium name="DOE Joint Genome Institute"/>
            <person name="Riley R."/>
            <person name="Haridas S."/>
            <person name="Wolfe K.H."/>
            <person name="Lopes M.R."/>
            <person name="Hittinger C.T."/>
            <person name="Goker M."/>
            <person name="Salamov A."/>
            <person name="Wisecaver J."/>
            <person name="Long T.M."/>
            <person name="Aerts A.L."/>
            <person name="Barry K."/>
            <person name="Choi C."/>
            <person name="Clum A."/>
            <person name="Coughlan A.Y."/>
            <person name="Deshpande S."/>
            <person name="Douglass A.P."/>
            <person name="Hanson S.J."/>
            <person name="Klenk H.-P."/>
            <person name="Labutti K."/>
            <person name="Lapidus A."/>
            <person name="Lindquist E."/>
            <person name="Lipzen A."/>
            <person name="Meier-Kolthoff J.P."/>
            <person name="Ohm R.A."/>
            <person name="Otillar R.P."/>
            <person name="Pangilinan J."/>
            <person name="Peng Y."/>
            <person name="Rokas A."/>
            <person name="Rosa C.A."/>
            <person name="Scheuner C."/>
            <person name="Sibirny A.A."/>
            <person name="Slot J.C."/>
            <person name="Stielow J.B."/>
            <person name="Sun H."/>
            <person name="Kurtzman C.P."/>
            <person name="Blackwell M."/>
            <person name="Jeffries T.W."/>
            <person name="Grigoriev I.V."/>
        </authorList>
    </citation>
    <scope>NUCLEOTIDE SEQUENCE [LARGE SCALE GENOMIC DNA]</scope>
    <source>
        <strain evidence="13">NRRL Y-17796</strain>
    </source>
</reference>
<evidence type="ECO:0000256" key="1">
    <source>
        <dbReference type="ARBA" id="ARBA00004389"/>
    </source>
</evidence>
<evidence type="ECO:0000313" key="13">
    <source>
        <dbReference type="Proteomes" id="UP000095023"/>
    </source>
</evidence>
<dbReference type="InterPro" id="IPR013969">
    <property type="entry name" value="Oligosacch_biosynth_Alg14"/>
</dbReference>
<feature type="non-terminal residue" evidence="12">
    <location>
        <position position="1"/>
    </location>
</feature>
<comment type="subunit">
    <text evidence="4 11">Heterodimer with ALG13 to form a functional enzyme.</text>
</comment>
<comment type="similarity">
    <text evidence="3 11">Belongs to the ALG14 family.</text>
</comment>
<evidence type="ECO:0000256" key="2">
    <source>
        <dbReference type="ARBA" id="ARBA00004590"/>
    </source>
</evidence>
<accession>A0A1E4TFE9</accession>